<protein>
    <submittedName>
        <fullName evidence="1">Uncharacterized protein</fullName>
    </submittedName>
</protein>
<accession>A0A2P2C8M6</accession>
<sequence>MRNVLSIAELESEHTELLPVRETLTFGFGNQNWAAIYASNSSLALNAASLASMANSAAVQTVVVTQG</sequence>
<gene>
    <name evidence="1" type="ORF">NOCA1140057</name>
</gene>
<dbReference type="AlphaFoldDB" id="A0A2P2C8M6"/>
<proteinExistence type="predicted"/>
<evidence type="ECO:0000313" key="1">
    <source>
        <dbReference type="EMBL" id="CUR58347.1"/>
    </source>
</evidence>
<organism evidence="1">
    <name type="scientific">metagenome</name>
    <dbReference type="NCBI Taxonomy" id="256318"/>
    <lineage>
        <taxon>unclassified sequences</taxon>
        <taxon>metagenomes</taxon>
    </lineage>
</organism>
<reference evidence="1" key="1">
    <citation type="submission" date="2015-08" db="EMBL/GenBank/DDBJ databases">
        <authorList>
            <person name="Babu N.S."/>
            <person name="Beckwith C.J."/>
            <person name="Beseler K.G."/>
            <person name="Brison A."/>
            <person name="Carone J.V."/>
            <person name="Caskin T.P."/>
            <person name="Diamond M."/>
            <person name="Durham M.E."/>
            <person name="Foxe J.M."/>
            <person name="Go M."/>
            <person name="Henderson B.A."/>
            <person name="Jones I.B."/>
            <person name="McGettigan J.A."/>
            <person name="Micheletti S.J."/>
            <person name="Nasrallah M.E."/>
            <person name="Ortiz D."/>
            <person name="Piller C.R."/>
            <person name="Privatt S.R."/>
            <person name="Schneider S.L."/>
            <person name="Sharp S."/>
            <person name="Smith T.C."/>
            <person name="Stanton J.D."/>
            <person name="Ullery H.E."/>
            <person name="Wilson R.J."/>
            <person name="Serrano M.G."/>
            <person name="Buck G."/>
            <person name="Lee V."/>
            <person name="Wang Y."/>
            <person name="Carvalho R."/>
            <person name="Voegtly L."/>
            <person name="Shi R."/>
            <person name="Duckworth R."/>
            <person name="Johnson A."/>
            <person name="Loviza R."/>
            <person name="Walstead R."/>
            <person name="Shah Z."/>
            <person name="Kiflezghi M."/>
            <person name="Wade K."/>
            <person name="Ball S.L."/>
            <person name="Bradley K.W."/>
            <person name="Asai D.J."/>
            <person name="Bowman C.A."/>
            <person name="Russell D.A."/>
            <person name="Pope W.H."/>
            <person name="Jacobs-Sera D."/>
            <person name="Hendrix R.W."/>
            <person name="Hatfull G.F."/>
        </authorList>
    </citation>
    <scope>NUCLEOTIDE SEQUENCE</scope>
</reference>
<name>A0A2P2C8M6_9ZZZZ</name>
<dbReference type="EMBL" id="CZKB01000006">
    <property type="protein sequence ID" value="CUR58347.1"/>
    <property type="molecule type" value="Genomic_DNA"/>
</dbReference>